<dbReference type="Proteomes" id="UP000612456">
    <property type="component" value="Unassembled WGS sequence"/>
</dbReference>
<reference evidence="5" key="2">
    <citation type="submission" date="2020-09" db="EMBL/GenBank/DDBJ databases">
        <authorList>
            <person name="Sun Q."/>
            <person name="Zhou Y."/>
        </authorList>
    </citation>
    <scope>NUCLEOTIDE SEQUENCE</scope>
    <source>
        <strain evidence="5">CGMCC 1.15178</strain>
    </source>
</reference>
<evidence type="ECO:0000256" key="3">
    <source>
        <dbReference type="ARBA" id="ARBA00023002"/>
    </source>
</evidence>
<keyword evidence="6" id="KW-1185">Reference proteome</keyword>
<keyword evidence="1" id="KW-0285">Flavoprotein</keyword>
<dbReference type="RefSeq" id="WP_188994908.1">
    <property type="nucleotide sequence ID" value="NZ_BMHP01000003.1"/>
</dbReference>
<dbReference type="Gene3D" id="3.20.20.30">
    <property type="entry name" value="Luciferase-like domain"/>
    <property type="match status" value="1"/>
</dbReference>
<dbReference type="GO" id="GO:0004497">
    <property type="term" value="F:monooxygenase activity"/>
    <property type="evidence" value="ECO:0007669"/>
    <property type="project" value="UniProtKB-KW"/>
</dbReference>
<reference evidence="5" key="1">
    <citation type="journal article" date="2014" name="Int. J. Syst. Evol. Microbiol.">
        <title>Complete genome sequence of Corynebacterium casei LMG S-19264T (=DSM 44701T), isolated from a smear-ripened cheese.</title>
        <authorList>
            <consortium name="US DOE Joint Genome Institute (JGI-PGF)"/>
            <person name="Walter F."/>
            <person name="Albersmeier A."/>
            <person name="Kalinowski J."/>
            <person name="Ruckert C."/>
        </authorList>
    </citation>
    <scope>NUCLEOTIDE SEQUENCE</scope>
    <source>
        <strain evidence="5">CGMCC 1.15178</strain>
    </source>
</reference>
<proteinExistence type="predicted"/>
<sequence length="67" mass="7599">MTGSTSERYVLPGGHRDFVELVVPVLQKRGIFRERYEETTLRERLFGKGSARLAVTHPGAAWKRARG</sequence>
<keyword evidence="4" id="KW-0503">Monooxygenase</keyword>
<dbReference type="AlphaFoldDB" id="A0A916Z908"/>
<organism evidence="5 6">
    <name type="scientific">Paenibacillus nasutitermitis</name>
    <dbReference type="NCBI Taxonomy" id="1652958"/>
    <lineage>
        <taxon>Bacteria</taxon>
        <taxon>Bacillati</taxon>
        <taxon>Bacillota</taxon>
        <taxon>Bacilli</taxon>
        <taxon>Bacillales</taxon>
        <taxon>Paenibacillaceae</taxon>
        <taxon>Paenibacillus</taxon>
    </lineage>
</organism>
<keyword evidence="3" id="KW-0560">Oxidoreductase</keyword>
<evidence type="ECO:0000313" key="6">
    <source>
        <dbReference type="Proteomes" id="UP000612456"/>
    </source>
</evidence>
<accession>A0A916Z908</accession>
<evidence type="ECO:0000256" key="2">
    <source>
        <dbReference type="ARBA" id="ARBA00022643"/>
    </source>
</evidence>
<dbReference type="PANTHER" id="PTHR30011:SF16">
    <property type="entry name" value="C2H2 FINGER DOMAIN TRANSCRIPTION FACTOR (EUROFUNG)-RELATED"/>
    <property type="match status" value="1"/>
</dbReference>
<protein>
    <submittedName>
        <fullName evidence="5">Uncharacterized protein</fullName>
    </submittedName>
</protein>
<dbReference type="InterPro" id="IPR036661">
    <property type="entry name" value="Luciferase-like_sf"/>
</dbReference>
<gene>
    <name evidence="5" type="ORF">GCM10010911_43780</name>
</gene>
<dbReference type="PANTHER" id="PTHR30011">
    <property type="entry name" value="ALKANESULFONATE MONOOXYGENASE-RELATED"/>
    <property type="match status" value="1"/>
</dbReference>
<dbReference type="GO" id="GO:0016705">
    <property type="term" value="F:oxidoreductase activity, acting on paired donors, with incorporation or reduction of molecular oxygen"/>
    <property type="evidence" value="ECO:0007669"/>
    <property type="project" value="InterPro"/>
</dbReference>
<keyword evidence="2" id="KW-0288">FMN</keyword>
<name>A0A916Z908_9BACL</name>
<evidence type="ECO:0000256" key="1">
    <source>
        <dbReference type="ARBA" id="ARBA00022630"/>
    </source>
</evidence>
<evidence type="ECO:0000256" key="4">
    <source>
        <dbReference type="ARBA" id="ARBA00023033"/>
    </source>
</evidence>
<comment type="caution">
    <text evidence="5">The sequence shown here is derived from an EMBL/GenBank/DDBJ whole genome shotgun (WGS) entry which is preliminary data.</text>
</comment>
<dbReference type="InterPro" id="IPR051260">
    <property type="entry name" value="Diverse_substr_monoxygenases"/>
</dbReference>
<evidence type="ECO:0000313" key="5">
    <source>
        <dbReference type="EMBL" id="GGD80879.1"/>
    </source>
</evidence>
<dbReference type="EMBL" id="BMHP01000003">
    <property type="protein sequence ID" value="GGD80879.1"/>
    <property type="molecule type" value="Genomic_DNA"/>
</dbReference>
<dbReference type="SUPFAM" id="SSF51679">
    <property type="entry name" value="Bacterial luciferase-like"/>
    <property type="match status" value="1"/>
</dbReference>